<dbReference type="SUPFAM" id="SSF52172">
    <property type="entry name" value="CheY-like"/>
    <property type="match status" value="1"/>
</dbReference>
<dbReference type="Proteomes" id="UP000051820">
    <property type="component" value="Unassembled WGS sequence"/>
</dbReference>
<dbReference type="GO" id="GO:0005829">
    <property type="term" value="C:cytosol"/>
    <property type="evidence" value="ECO:0007669"/>
    <property type="project" value="TreeGrafter"/>
</dbReference>
<dbReference type="PANTHER" id="PTHR48111">
    <property type="entry name" value="REGULATOR OF RPOS"/>
    <property type="match status" value="1"/>
</dbReference>
<evidence type="ECO:0000256" key="2">
    <source>
        <dbReference type="ARBA" id="ARBA00023012"/>
    </source>
</evidence>
<dbReference type="FunFam" id="1.10.10.10:FF:000005">
    <property type="entry name" value="Two-component system response regulator"/>
    <property type="match status" value="1"/>
</dbReference>
<dbReference type="Pfam" id="PF00072">
    <property type="entry name" value="Response_reg"/>
    <property type="match status" value="1"/>
</dbReference>
<dbReference type="eggNOG" id="COG0745">
    <property type="taxonomic scope" value="Bacteria"/>
</dbReference>
<dbReference type="STRING" id="1423807.FD16_GL002024"/>
<dbReference type="CDD" id="cd17574">
    <property type="entry name" value="REC_OmpR"/>
    <property type="match status" value="1"/>
</dbReference>
<dbReference type="SMART" id="SM00448">
    <property type="entry name" value="REC"/>
    <property type="match status" value="1"/>
</dbReference>
<dbReference type="EMBL" id="AZGF01000005">
    <property type="protein sequence ID" value="KRM12845.1"/>
    <property type="molecule type" value="Genomic_DNA"/>
</dbReference>
<proteinExistence type="predicted"/>
<dbReference type="GO" id="GO:0006355">
    <property type="term" value="P:regulation of DNA-templated transcription"/>
    <property type="evidence" value="ECO:0007669"/>
    <property type="project" value="InterPro"/>
</dbReference>
<evidence type="ECO:0000256" key="1">
    <source>
        <dbReference type="ARBA" id="ARBA00022553"/>
    </source>
</evidence>
<dbReference type="InterPro" id="IPR011006">
    <property type="entry name" value="CheY-like_superfamily"/>
</dbReference>
<dbReference type="PROSITE" id="PS51755">
    <property type="entry name" value="OMPR_PHOB"/>
    <property type="match status" value="1"/>
</dbReference>
<gene>
    <name evidence="10" type="ORF">FD16_GL002024</name>
</gene>
<dbReference type="PROSITE" id="PS50110">
    <property type="entry name" value="RESPONSE_REGULATORY"/>
    <property type="match status" value="1"/>
</dbReference>
<keyword evidence="4 7" id="KW-0238">DNA-binding</keyword>
<reference evidence="10 11" key="1">
    <citation type="journal article" date="2015" name="Genome Announc.">
        <title>Expanding the biotechnology potential of lactobacilli through comparative genomics of 213 strains and associated genera.</title>
        <authorList>
            <person name="Sun Z."/>
            <person name="Harris H.M."/>
            <person name="McCann A."/>
            <person name="Guo C."/>
            <person name="Argimon S."/>
            <person name="Zhang W."/>
            <person name="Yang X."/>
            <person name="Jeffery I.B."/>
            <person name="Cooney J.C."/>
            <person name="Kagawa T.F."/>
            <person name="Liu W."/>
            <person name="Song Y."/>
            <person name="Salvetti E."/>
            <person name="Wrobel A."/>
            <person name="Rasinkangas P."/>
            <person name="Parkhill J."/>
            <person name="Rea M.C."/>
            <person name="O'Sullivan O."/>
            <person name="Ritari J."/>
            <person name="Douillard F.P."/>
            <person name="Paul Ross R."/>
            <person name="Yang R."/>
            <person name="Briner A.E."/>
            <person name="Felis G.E."/>
            <person name="de Vos W.M."/>
            <person name="Barrangou R."/>
            <person name="Klaenhammer T.R."/>
            <person name="Caufield P.W."/>
            <person name="Cui Y."/>
            <person name="Zhang H."/>
            <person name="O'Toole P.W."/>
        </authorList>
    </citation>
    <scope>NUCLEOTIDE SEQUENCE [LARGE SCALE GENOMIC DNA]</scope>
    <source>
        <strain evidence="10 11">DSM 5007</strain>
    </source>
</reference>
<accession>A0A0R1W5J9</accession>
<dbReference type="AlphaFoldDB" id="A0A0R1W5J9"/>
<dbReference type="SUPFAM" id="SSF46894">
    <property type="entry name" value="C-terminal effector domain of the bipartite response regulators"/>
    <property type="match status" value="1"/>
</dbReference>
<evidence type="ECO:0000259" key="8">
    <source>
        <dbReference type="PROSITE" id="PS50110"/>
    </source>
</evidence>
<evidence type="ECO:0000256" key="3">
    <source>
        <dbReference type="ARBA" id="ARBA00023015"/>
    </source>
</evidence>
<dbReference type="PATRIC" id="fig|1423807.3.peg.2076"/>
<dbReference type="InterPro" id="IPR001867">
    <property type="entry name" value="OmpR/PhoB-type_DNA-bd"/>
</dbReference>
<dbReference type="InterPro" id="IPR036388">
    <property type="entry name" value="WH-like_DNA-bd_sf"/>
</dbReference>
<dbReference type="SMART" id="SM00862">
    <property type="entry name" value="Trans_reg_C"/>
    <property type="match status" value="1"/>
</dbReference>
<feature type="modified residue" description="4-aspartylphosphate" evidence="6">
    <location>
        <position position="87"/>
    </location>
</feature>
<dbReference type="GO" id="GO:0000156">
    <property type="term" value="F:phosphorelay response regulator activity"/>
    <property type="evidence" value="ECO:0007669"/>
    <property type="project" value="TreeGrafter"/>
</dbReference>
<keyword evidence="3" id="KW-0805">Transcription regulation</keyword>
<dbReference type="GO" id="GO:0000976">
    <property type="term" value="F:transcription cis-regulatory region binding"/>
    <property type="evidence" value="ECO:0007669"/>
    <property type="project" value="TreeGrafter"/>
</dbReference>
<evidence type="ECO:0000259" key="9">
    <source>
        <dbReference type="PROSITE" id="PS51755"/>
    </source>
</evidence>
<dbReference type="InterPro" id="IPR039420">
    <property type="entry name" value="WalR-like"/>
</dbReference>
<evidence type="ECO:0000256" key="6">
    <source>
        <dbReference type="PROSITE-ProRule" id="PRU00169"/>
    </source>
</evidence>
<keyword evidence="11" id="KW-1185">Reference proteome</keyword>
<dbReference type="Gene3D" id="3.40.50.2300">
    <property type="match status" value="1"/>
</dbReference>
<name>A0A0R1W5J9_9LACO</name>
<feature type="domain" description="Response regulatory" evidence="8">
    <location>
        <begin position="36"/>
        <end position="151"/>
    </location>
</feature>
<dbReference type="InterPro" id="IPR016032">
    <property type="entry name" value="Sig_transdc_resp-reg_C-effctor"/>
</dbReference>
<dbReference type="GO" id="GO:0032993">
    <property type="term" value="C:protein-DNA complex"/>
    <property type="evidence" value="ECO:0007669"/>
    <property type="project" value="TreeGrafter"/>
</dbReference>
<evidence type="ECO:0000313" key="10">
    <source>
        <dbReference type="EMBL" id="KRM12845.1"/>
    </source>
</evidence>
<dbReference type="Gene3D" id="6.10.250.690">
    <property type="match status" value="1"/>
</dbReference>
<dbReference type="InterPro" id="IPR001789">
    <property type="entry name" value="Sig_transdc_resp-reg_receiver"/>
</dbReference>
<dbReference type="CDD" id="cd00383">
    <property type="entry name" value="trans_reg_C"/>
    <property type="match status" value="1"/>
</dbReference>
<comment type="caution">
    <text evidence="10">The sequence shown here is derived from an EMBL/GenBank/DDBJ whole genome shotgun (WGS) entry which is preliminary data.</text>
</comment>
<dbReference type="Pfam" id="PF00486">
    <property type="entry name" value="Trans_reg_C"/>
    <property type="match status" value="1"/>
</dbReference>
<sequence>MKQNKFYWLRHYLISNFDKITVKRNNLLGGFTLAQTILLVEDEAGLVDSLSSEFSFEGYEVITALDGESAVSTYHENQSSVDLVILDWMLPKLDGLGVLRRIRRESDVPIIMLTARDYKGDKVAGLLGGADDYVTKPFDIEELLARIQVVLRRPRDLKSSQSESVYELDDLKLDTDKRLVTRGTHNIQLTQREFKLLLELIKDTGKTFTRDELLNAVWGVDFDGQPNTVDVYIRYLRNKIDRFPEKKKLIHTIRGVGYSLDILD</sequence>
<keyword evidence="1 6" id="KW-0597">Phosphoprotein</keyword>
<keyword evidence="2" id="KW-0902">Two-component regulatory system</keyword>
<feature type="domain" description="OmpR/PhoB-type" evidence="9">
    <location>
        <begin position="163"/>
        <end position="262"/>
    </location>
</feature>
<organism evidence="10 11">
    <name type="scientific">Paucilactobacillus suebicus DSM 5007 = KCTC 3549</name>
    <dbReference type="NCBI Taxonomy" id="1423807"/>
    <lineage>
        <taxon>Bacteria</taxon>
        <taxon>Bacillati</taxon>
        <taxon>Bacillota</taxon>
        <taxon>Bacilli</taxon>
        <taxon>Lactobacillales</taxon>
        <taxon>Lactobacillaceae</taxon>
        <taxon>Paucilactobacillus</taxon>
    </lineage>
</organism>
<evidence type="ECO:0000313" key="11">
    <source>
        <dbReference type="Proteomes" id="UP000051820"/>
    </source>
</evidence>
<evidence type="ECO:0000256" key="5">
    <source>
        <dbReference type="ARBA" id="ARBA00023163"/>
    </source>
</evidence>
<keyword evidence="5" id="KW-0804">Transcription</keyword>
<dbReference type="FunFam" id="3.40.50.2300:FF:000001">
    <property type="entry name" value="DNA-binding response regulator PhoB"/>
    <property type="match status" value="1"/>
</dbReference>
<evidence type="ECO:0000256" key="7">
    <source>
        <dbReference type="PROSITE-ProRule" id="PRU01091"/>
    </source>
</evidence>
<dbReference type="PANTHER" id="PTHR48111:SF22">
    <property type="entry name" value="REGULATOR OF RPOS"/>
    <property type="match status" value="1"/>
</dbReference>
<feature type="DNA-binding region" description="OmpR/PhoB-type" evidence="7">
    <location>
        <begin position="163"/>
        <end position="262"/>
    </location>
</feature>
<dbReference type="Gene3D" id="1.10.10.10">
    <property type="entry name" value="Winged helix-like DNA-binding domain superfamily/Winged helix DNA-binding domain"/>
    <property type="match status" value="1"/>
</dbReference>
<protein>
    <submittedName>
        <fullName evidence="10">Winged helix family two component transcriptional regulator</fullName>
    </submittedName>
</protein>
<evidence type="ECO:0000256" key="4">
    <source>
        <dbReference type="ARBA" id="ARBA00023125"/>
    </source>
</evidence>